<gene>
    <name evidence="2" type="ORF">OESDEN_02075</name>
</gene>
<evidence type="ECO:0000256" key="1">
    <source>
        <dbReference type="SAM" id="MobiDB-lite"/>
    </source>
</evidence>
<feature type="region of interest" description="Disordered" evidence="1">
    <location>
        <begin position="109"/>
        <end position="153"/>
    </location>
</feature>
<keyword evidence="3" id="KW-1185">Reference proteome</keyword>
<proteinExistence type="predicted"/>
<accession>A0A0B1TRC0</accession>
<evidence type="ECO:0000313" key="3">
    <source>
        <dbReference type="Proteomes" id="UP000053660"/>
    </source>
</evidence>
<evidence type="ECO:0000313" key="2">
    <source>
        <dbReference type="EMBL" id="KHJ97945.1"/>
    </source>
</evidence>
<dbReference type="AlphaFoldDB" id="A0A0B1TRC0"/>
<feature type="compositionally biased region" description="Basic and acidic residues" evidence="1">
    <location>
        <begin position="117"/>
        <end position="135"/>
    </location>
</feature>
<dbReference type="EMBL" id="KN549376">
    <property type="protein sequence ID" value="KHJ97945.1"/>
    <property type="molecule type" value="Genomic_DNA"/>
</dbReference>
<dbReference type="Proteomes" id="UP000053660">
    <property type="component" value="Unassembled WGS sequence"/>
</dbReference>
<sequence>MSVFRRKNCHRSKFALSLRKAKEQRQKRASVTPSSPVWQPLTHRRLPNLEWPSGCYDPSSAHLSLMDDDADSGWDDGSQMQSLNSIAGDRIDLQQGVIVQKEILWPTSVRDSMAGGGEHRGRADRRPKASHRGEADQQPPRQGDHLDHSALSSLSDERSCSQFASLKALPFISQDPNEKCLFYAYDQVP</sequence>
<organism evidence="2 3">
    <name type="scientific">Oesophagostomum dentatum</name>
    <name type="common">Nodular worm</name>
    <dbReference type="NCBI Taxonomy" id="61180"/>
    <lineage>
        <taxon>Eukaryota</taxon>
        <taxon>Metazoa</taxon>
        <taxon>Ecdysozoa</taxon>
        <taxon>Nematoda</taxon>
        <taxon>Chromadorea</taxon>
        <taxon>Rhabditida</taxon>
        <taxon>Rhabditina</taxon>
        <taxon>Rhabditomorpha</taxon>
        <taxon>Strongyloidea</taxon>
        <taxon>Strongylidae</taxon>
        <taxon>Oesophagostomum</taxon>
    </lineage>
</organism>
<name>A0A0B1TRC0_OESDE</name>
<reference evidence="2 3" key="1">
    <citation type="submission" date="2014-03" db="EMBL/GenBank/DDBJ databases">
        <title>Draft genome of the hookworm Oesophagostomum dentatum.</title>
        <authorList>
            <person name="Mitreva M."/>
        </authorList>
    </citation>
    <scope>NUCLEOTIDE SEQUENCE [LARGE SCALE GENOMIC DNA]</scope>
    <source>
        <strain evidence="2 3">OD-Hann</strain>
    </source>
</reference>
<protein>
    <submittedName>
        <fullName evidence="2">Uncharacterized protein</fullName>
    </submittedName>
</protein>